<protein>
    <submittedName>
        <fullName evidence="8">Serine/threonine-protein kinase</fullName>
        <ecNumber evidence="8">2.7.11.1</ecNumber>
    </submittedName>
</protein>
<dbReference type="SUPFAM" id="SSF56112">
    <property type="entry name" value="Protein kinase-like (PK-like)"/>
    <property type="match status" value="1"/>
</dbReference>
<keyword evidence="4 5" id="KW-0067">ATP-binding</keyword>
<name>A0ABU9C7Y9_9BURK</name>
<dbReference type="InterPro" id="IPR011009">
    <property type="entry name" value="Kinase-like_dom_sf"/>
</dbReference>
<dbReference type="EC" id="2.7.11.1" evidence="8"/>
<dbReference type="InterPro" id="IPR000719">
    <property type="entry name" value="Prot_kinase_dom"/>
</dbReference>
<accession>A0ABU9C7Y9</accession>
<evidence type="ECO:0000256" key="1">
    <source>
        <dbReference type="ARBA" id="ARBA00022679"/>
    </source>
</evidence>
<keyword evidence="2 5" id="KW-0547">Nucleotide-binding</keyword>
<feature type="domain" description="Protein kinase" evidence="7">
    <location>
        <begin position="102"/>
        <end position="390"/>
    </location>
</feature>
<proteinExistence type="predicted"/>
<feature type="binding site" evidence="5">
    <location>
        <position position="133"/>
    </location>
    <ligand>
        <name>ATP</name>
        <dbReference type="ChEBI" id="CHEBI:30616"/>
    </ligand>
</feature>
<gene>
    <name evidence="8" type="ORF">AACH00_13445</name>
</gene>
<dbReference type="PANTHER" id="PTHR43289">
    <property type="entry name" value="MITOGEN-ACTIVATED PROTEIN KINASE KINASE KINASE 20-RELATED"/>
    <property type="match status" value="1"/>
</dbReference>
<evidence type="ECO:0000256" key="5">
    <source>
        <dbReference type="PROSITE-ProRule" id="PRU10141"/>
    </source>
</evidence>
<comment type="caution">
    <text evidence="8">The sequence shown here is derived from an EMBL/GenBank/DDBJ whole genome shotgun (WGS) entry which is preliminary data.</text>
</comment>
<dbReference type="Pfam" id="PF13424">
    <property type="entry name" value="TPR_12"/>
    <property type="match status" value="1"/>
</dbReference>
<keyword evidence="3 8" id="KW-0418">Kinase</keyword>
<dbReference type="PROSITE" id="PS00108">
    <property type="entry name" value="PROTEIN_KINASE_ST"/>
    <property type="match status" value="1"/>
</dbReference>
<keyword evidence="9" id="KW-1185">Reference proteome</keyword>
<reference evidence="8 9" key="1">
    <citation type="submission" date="2024-04" db="EMBL/GenBank/DDBJ databases">
        <title>Novel species of the genus Ideonella isolated from streams.</title>
        <authorList>
            <person name="Lu H."/>
        </authorList>
    </citation>
    <scope>NUCLEOTIDE SEQUENCE [LARGE SCALE GENOMIC DNA]</scope>
    <source>
        <strain evidence="8 9">LYT19W</strain>
    </source>
</reference>
<dbReference type="PROSITE" id="PS00107">
    <property type="entry name" value="PROTEIN_KINASE_ATP"/>
    <property type="match status" value="1"/>
</dbReference>
<evidence type="ECO:0000256" key="3">
    <source>
        <dbReference type="ARBA" id="ARBA00022777"/>
    </source>
</evidence>
<keyword evidence="1 8" id="KW-0808">Transferase</keyword>
<dbReference type="SMART" id="SM00220">
    <property type="entry name" value="S_TKc"/>
    <property type="match status" value="1"/>
</dbReference>
<evidence type="ECO:0000256" key="4">
    <source>
        <dbReference type="ARBA" id="ARBA00022840"/>
    </source>
</evidence>
<evidence type="ECO:0000256" key="2">
    <source>
        <dbReference type="ARBA" id="ARBA00022741"/>
    </source>
</evidence>
<dbReference type="PANTHER" id="PTHR43289:SF34">
    <property type="entry name" value="SERINE_THREONINE-PROTEIN KINASE YBDM-RELATED"/>
    <property type="match status" value="1"/>
</dbReference>
<feature type="coiled-coil region" evidence="6">
    <location>
        <begin position="830"/>
        <end position="875"/>
    </location>
</feature>
<dbReference type="InterPro" id="IPR017441">
    <property type="entry name" value="Protein_kinase_ATP_BS"/>
</dbReference>
<dbReference type="EMBL" id="JBBUTI010000008">
    <property type="protein sequence ID" value="MEK8047360.1"/>
    <property type="molecule type" value="Genomic_DNA"/>
</dbReference>
<dbReference type="RefSeq" id="WP_341399661.1">
    <property type="nucleotide sequence ID" value="NZ_JBBUTI010000008.1"/>
</dbReference>
<keyword evidence="6" id="KW-0175">Coiled coil</keyword>
<dbReference type="InterPro" id="IPR008271">
    <property type="entry name" value="Ser/Thr_kinase_AS"/>
</dbReference>
<dbReference type="Gene3D" id="1.10.510.10">
    <property type="entry name" value="Transferase(Phosphotransferase) domain 1"/>
    <property type="match status" value="1"/>
</dbReference>
<dbReference type="GO" id="GO:0004674">
    <property type="term" value="F:protein serine/threonine kinase activity"/>
    <property type="evidence" value="ECO:0007669"/>
    <property type="project" value="UniProtKB-EC"/>
</dbReference>
<evidence type="ECO:0000313" key="8">
    <source>
        <dbReference type="EMBL" id="MEK8047360.1"/>
    </source>
</evidence>
<dbReference type="Gene3D" id="1.25.40.10">
    <property type="entry name" value="Tetratricopeptide repeat domain"/>
    <property type="match status" value="1"/>
</dbReference>
<dbReference type="Proteomes" id="UP001379945">
    <property type="component" value="Unassembled WGS sequence"/>
</dbReference>
<dbReference type="PROSITE" id="PS50011">
    <property type="entry name" value="PROTEIN_KINASE_DOM"/>
    <property type="match status" value="1"/>
</dbReference>
<dbReference type="Pfam" id="PF00069">
    <property type="entry name" value="Pkinase"/>
    <property type="match status" value="1"/>
</dbReference>
<dbReference type="CDD" id="cd14014">
    <property type="entry name" value="STKc_PknB_like"/>
    <property type="match status" value="1"/>
</dbReference>
<dbReference type="InterPro" id="IPR011990">
    <property type="entry name" value="TPR-like_helical_dom_sf"/>
</dbReference>
<organism evidence="8 9">
    <name type="scientific">Ideonella margarita</name>
    <dbReference type="NCBI Taxonomy" id="2984191"/>
    <lineage>
        <taxon>Bacteria</taxon>
        <taxon>Pseudomonadati</taxon>
        <taxon>Pseudomonadota</taxon>
        <taxon>Betaproteobacteria</taxon>
        <taxon>Burkholderiales</taxon>
        <taxon>Sphaerotilaceae</taxon>
        <taxon>Ideonella</taxon>
    </lineage>
</organism>
<evidence type="ECO:0000259" key="7">
    <source>
        <dbReference type="PROSITE" id="PS50011"/>
    </source>
</evidence>
<dbReference type="Gene3D" id="3.30.200.20">
    <property type="entry name" value="Phosphorylase Kinase, domain 1"/>
    <property type="match status" value="1"/>
</dbReference>
<evidence type="ECO:0000256" key="6">
    <source>
        <dbReference type="SAM" id="Coils"/>
    </source>
</evidence>
<evidence type="ECO:0000313" key="9">
    <source>
        <dbReference type="Proteomes" id="UP001379945"/>
    </source>
</evidence>
<sequence>MSATPPQPTPPTGPDAAAVARWQRLSALLDEALDLPDAAARAHWLANWHQREPDLAAELARLLAAHGQAEADDRLAHLPSLQAPPAADRGHGLQPGQRVGPWQLVELLGTGGMSVVWLAERADGAYVREVALKLPLHLPWRDDLAARLARERDILARLTHPHIAQLYDAGVTDDGLPWLAMERVRGETLQVWCQQQALGLRERVEVFLQVLDAVAHAHAALVLHRDLKPSNILVTRDGGVKLLDFGIAKLLDEQTRQSEDTQLTRLGGRAMTPDYASPEQIRGEPLTTASDVYSLGVVLYELLCGQQPYRLKHRSAAQLETAVLETQPARPSSRVHESPAVAGHLGLTPRRLAGSLRGELDAIVLMALRKQPAARYSGPAAFRADLRAWLDGLPVAARPDSLATRVRRVLRRHWLIASLGTVIAALLVGSTVLSIHQSRLAEREAQRARAALDFLQNLYRPVSWLSGNPSRAGEVSARELLDLSAEQLRQQPLADPEVQREVMKLLLGLFRDVDAPEQREKMASELLAHVRSRMPGDAAAQIEALLLLANARIGHDEAAAATSLEEAGALFARTPNVPADIEGRLMLARGAESESRDWAVALKAFQRAEAVLSGPGMPPQLRAEAVAGQARMLTTSGTQLQAARDTYVRLLALMRADPSLSELDLTQHEAGLADVEMRLGHFQAAVGLYRQIHARSRARLGATHVDTLQTGYRLGLALRRTGQPQAALVLLQQTREDAMRTPVATQMSTLPSLDVEIAGALGQFGDYPAAATAYGSAVDMLSRRVGQRPDSWRAFWRALAVPVLAQGGQLAQARQWLALATAEAAQIGKARHVERALAEARATLAVAEVRSPAGLAAAQDALQRWREVEDEANREATPVVRLRGEARLALRAAQARLLSGTDLVQASALAAQAHALITPEAAAEIGTVERGEAASMAAELAWRQGHGPQACQWAGEAVAALQAVPPTAPPMALASALHARCQNPGMPPAVPNAAQLVPSLASWGPVWQQRWVALNPGLNLGASPSGR</sequence>